<dbReference type="Gene3D" id="1.25.40.10">
    <property type="entry name" value="Tetratricopeptide repeat domain"/>
    <property type="match status" value="1"/>
</dbReference>
<dbReference type="InterPro" id="IPR006597">
    <property type="entry name" value="Sel1-like"/>
</dbReference>
<evidence type="ECO:0008006" key="3">
    <source>
        <dbReference type="Google" id="ProtNLM"/>
    </source>
</evidence>
<reference evidence="1" key="1">
    <citation type="submission" date="2022-07" db="EMBL/GenBank/DDBJ databases">
        <title>Bombella genomes.</title>
        <authorList>
            <person name="Harer L."/>
            <person name="Styblova S."/>
            <person name="Ehrmann M."/>
        </authorList>
    </citation>
    <scope>NUCLEOTIDE SEQUENCE</scope>
    <source>
        <strain evidence="1">TMW 2.2543</strain>
    </source>
</reference>
<proteinExistence type="predicted"/>
<dbReference type="Proteomes" id="UP001165576">
    <property type="component" value="Unassembled WGS sequence"/>
</dbReference>
<organism evidence="1 2">
    <name type="scientific">Bombella pluederhausensis</name>
    <dbReference type="NCBI Taxonomy" id="2967336"/>
    <lineage>
        <taxon>Bacteria</taxon>
        <taxon>Pseudomonadati</taxon>
        <taxon>Pseudomonadota</taxon>
        <taxon>Alphaproteobacteria</taxon>
        <taxon>Acetobacterales</taxon>
        <taxon>Acetobacteraceae</taxon>
        <taxon>Bombella</taxon>
    </lineage>
</organism>
<evidence type="ECO:0000313" key="1">
    <source>
        <dbReference type="EMBL" id="MCX5617952.1"/>
    </source>
</evidence>
<keyword evidence="2" id="KW-1185">Reference proteome</keyword>
<dbReference type="EMBL" id="JANIDY010000001">
    <property type="protein sequence ID" value="MCX5617952.1"/>
    <property type="molecule type" value="Genomic_DNA"/>
</dbReference>
<dbReference type="PANTHER" id="PTHR45011:SF1">
    <property type="entry name" value="DAP3-BINDING CELL DEATH ENHANCER 1"/>
    <property type="match status" value="1"/>
</dbReference>
<dbReference type="InterPro" id="IPR052748">
    <property type="entry name" value="ISR_Activator"/>
</dbReference>
<gene>
    <name evidence="1" type="ORF">NQF86_04625</name>
</gene>
<accession>A0ABT3WFS5</accession>
<dbReference type="SMART" id="SM00671">
    <property type="entry name" value="SEL1"/>
    <property type="match status" value="1"/>
</dbReference>
<name>A0ABT3WFS5_9PROT</name>
<protein>
    <recommendedName>
        <fullName evidence="3">Sel1 repeat family protein</fullName>
    </recommendedName>
</protein>
<dbReference type="PANTHER" id="PTHR45011">
    <property type="entry name" value="DAP3-BINDING CELL DEATH ENHANCER 1"/>
    <property type="match status" value="1"/>
</dbReference>
<dbReference type="InterPro" id="IPR011990">
    <property type="entry name" value="TPR-like_helical_dom_sf"/>
</dbReference>
<comment type="caution">
    <text evidence="1">The sequence shown here is derived from an EMBL/GenBank/DDBJ whole genome shotgun (WGS) entry which is preliminary data.</text>
</comment>
<dbReference type="SUPFAM" id="SSF81901">
    <property type="entry name" value="HCP-like"/>
    <property type="match status" value="1"/>
</dbReference>
<dbReference type="Pfam" id="PF08238">
    <property type="entry name" value="Sel1"/>
    <property type="match status" value="1"/>
</dbReference>
<sequence length="74" mass="8239">MKAAEQGDADAQYWVGKAYHKGRGVSSDREKALYYYKLACDAGDAEACTMYEQVLQEKKGRKTILGGFISALRK</sequence>
<evidence type="ECO:0000313" key="2">
    <source>
        <dbReference type="Proteomes" id="UP001165576"/>
    </source>
</evidence>